<evidence type="ECO:0000313" key="2">
    <source>
        <dbReference type="Proteomes" id="UP001597544"/>
    </source>
</evidence>
<protein>
    <recommendedName>
        <fullName evidence="3">AZL_007920/MXAN_0976 family protein</fullName>
    </recommendedName>
</protein>
<proteinExistence type="predicted"/>
<dbReference type="EMBL" id="JBHULU010000015">
    <property type="protein sequence ID" value="MFD2514425.1"/>
    <property type="molecule type" value="Genomic_DNA"/>
</dbReference>
<evidence type="ECO:0008006" key="3">
    <source>
        <dbReference type="Google" id="ProtNLM"/>
    </source>
</evidence>
<dbReference type="RefSeq" id="WP_377506995.1">
    <property type="nucleotide sequence ID" value="NZ_JBHULU010000015.1"/>
</dbReference>
<evidence type="ECO:0000313" key="1">
    <source>
        <dbReference type="EMBL" id="MFD2514425.1"/>
    </source>
</evidence>
<dbReference type="PROSITE" id="PS51257">
    <property type="entry name" value="PROKAR_LIPOPROTEIN"/>
    <property type="match status" value="1"/>
</dbReference>
<accession>A0ABW5ILY1</accession>
<reference evidence="2" key="1">
    <citation type="journal article" date="2019" name="Int. J. Syst. Evol. Microbiol.">
        <title>The Global Catalogue of Microorganisms (GCM) 10K type strain sequencing project: providing services to taxonomists for standard genome sequencing and annotation.</title>
        <authorList>
            <consortium name="The Broad Institute Genomics Platform"/>
            <consortium name="The Broad Institute Genome Sequencing Center for Infectious Disease"/>
            <person name="Wu L."/>
            <person name="Ma J."/>
        </authorList>
    </citation>
    <scope>NUCLEOTIDE SEQUENCE [LARGE SCALE GENOMIC DNA]</scope>
    <source>
        <strain evidence="2">KCTC 42498</strain>
    </source>
</reference>
<organism evidence="1 2">
    <name type="scientific">Pontibacter locisalis</name>
    <dbReference type="NCBI Taxonomy" id="1719035"/>
    <lineage>
        <taxon>Bacteria</taxon>
        <taxon>Pseudomonadati</taxon>
        <taxon>Bacteroidota</taxon>
        <taxon>Cytophagia</taxon>
        <taxon>Cytophagales</taxon>
        <taxon>Hymenobacteraceae</taxon>
        <taxon>Pontibacter</taxon>
    </lineage>
</organism>
<gene>
    <name evidence="1" type="ORF">ACFSRY_11150</name>
</gene>
<keyword evidence="2" id="KW-1185">Reference proteome</keyword>
<sequence length="317" mass="33252">MLKLTKSLSIGLCATMLMFSCSKDMEDVNPSSTLSGVSTDAAKAASTANTVAPLSISSLSTTDGKTWSFTVQKNAAVTEKLANVGSLMLTMMDCEDMPIMLSAANVASASITGKNGTYNQPLAPSYKEGNGSVCDMGTVTGYIRLTDFVEKLTDGSAYTVNITLYDAVRVKSGKVWARISNSCSTTDIVGPGCEEQDFCGEGHGYFHEVGSWEGHEVTLGGHTYTEAEGLALMNPNAGGGNKYIGFAFSQGATVELNKKLKMISARAYDSEMTAINAYLGGFDKLTASTAAEKYDGSPEATAAKTAAGYIGDNIDCE</sequence>
<name>A0ABW5ILY1_9BACT</name>
<dbReference type="Proteomes" id="UP001597544">
    <property type="component" value="Unassembled WGS sequence"/>
</dbReference>
<comment type="caution">
    <text evidence="1">The sequence shown here is derived from an EMBL/GenBank/DDBJ whole genome shotgun (WGS) entry which is preliminary data.</text>
</comment>